<proteinExistence type="predicted"/>
<protein>
    <submittedName>
        <fullName evidence="2">Uncharacterized protein</fullName>
    </submittedName>
</protein>
<dbReference type="EMBL" id="BMMK01000004">
    <property type="protein sequence ID" value="GGM44170.1"/>
    <property type="molecule type" value="Genomic_DNA"/>
</dbReference>
<accession>A0A8J3C6X3</accession>
<evidence type="ECO:0000256" key="1">
    <source>
        <dbReference type="SAM" id="MobiDB-lite"/>
    </source>
</evidence>
<name>A0A8J3C6X3_9PSEU</name>
<feature type="compositionally biased region" description="Basic and acidic residues" evidence="1">
    <location>
        <begin position="19"/>
        <end position="32"/>
    </location>
</feature>
<feature type="region of interest" description="Disordered" evidence="1">
    <location>
        <begin position="1"/>
        <end position="41"/>
    </location>
</feature>
<reference evidence="2" key="1">
    <citation type="journal article" date="2014" name="Int. J. Syst. Evol. Microbiol.">
        <title>Complete genome sequence of Corynebacterium casei LMG S-19264T (=DSM 44701T), isolated from a smear-ripened cheese.</title>
        <authorList>
            <consortium name="US DOE Joint Genome Institute (JGI-PGF)"/>
            <person name="Walter F."/>
            <person name="Albersmeier A."/>
            <person name="Kalinowski J."/>
            <person name="Ruckert C."/>
        </authorList>
    </citation>
    <scope>NUCLEOTIDE SEQUENCE</scope>
    <source>
        <strain evidence="2">CGMCC 4.5737</strain>
    </source>
</reference>
<dbReference type="Proteomes" id="UP000637578">
    <property type="component" value="Unassembled WGS sequence"/>
</dbReference>
<comment type="caution">
    <text evidence="2">The sequence shown here is derived from an EMBL/GenBank/DDBJ whole genome shotgun (WGS) entry which is preliminary data.</text>
</comment>
<dbReference type="AlphaFoldDB" id="A0A8J3C6X3"/>
<organism evidence="2 3">
    <name type="scientific">Longimycelium tulufanense</name>
    <dbReference type="NCBI Taxonomy" id="907463"/>
    <lineage>
        <taxon>Bacteria</taxon>
        <taxon>Bacillati</taxon>
        <taxon>Actinomycetota</taxon>
        <taxon>Actinomycetes</taxon>
        <taxon>Pseudonocardiales</taxon>
        <taxon>Pseudonocardiaceae</taxon>
        <taxon>Longimycelium</taxon>
    </lineage>
</organism>
<gene>
    <name evidence="2" type="ORF">GCM10012275_13990</name>
</gene>
<evidence type="ECO:0000313" key="3">
    <source>
        <dbReference type="Proteomes" id="UP000637578"/>
    </source>
</evidence>
<reference evidence="2" key="2">
    <citation type="submission" date="2020-09" db="EMBL/GenBank/DDBJ databases">
        <authorList>
            <person name="Sun Q."/>
            <person name="Zhou Y."/>
        </authorList>
    </citation>
    <scope>NUCLEOTIDE SEQUENCE</scope>
    <source>
        <strain evidence="2">CGMCC 4.5737</strain>
    </source>
</reference>
<dbReference type="RefSeq" id="WP_268239284.1">
    <property type="nucleotide sequence ID" value="NZ_BMMK01000004.1"/>
</dbReference>
<evidence type="ECO:0000313" key="2">
    <source>
        <dbReference type="EMBL" id="GGM44170.1"/>
    </source>
</evidence>
<keyword evidence="3" id="KW-1185">Reference proteome</keyword>
<sequence length="41" mass="4503">MTGGSGTSGTYGNQSYQPHKMDYGARPEDHQSDNWLGRTVD</sequence>